<dbReference type="SUPFAM" id="SSF47384">
    <property type="entry name" value="Homodimeric domain of signal transducing histidine kinase"/>
    <property type="match status" value="1"/>
</dbReference>
<evidence type="ECO:0000256" key="9">
    <source>
        <dbReference type="ARBA" id="ARBA00022840"/>
    </source>
</evidence>
<protein>
    <recommendedName>
        <fullName evidence="3">histidine kinase</fullName>
        <ecNumber evidence="3">2.7.13.3</ecNumber>
    </recommendedName>
</protein>
<dbReference type="PROSITE" id="PS50109">
    <property type="entry name" value="HIS_KIN"/>
    <property type="match status" value="1"/>
</dbReference>
<dbReference type="Gene3D" id="3.30.450.40">
    <property type="match status" value="1"/>
</dbReference>
<evidence type="ECO:0000256" key="5">
    <source>
        <dbReference type="ARBA" id="ARBA00022679"/>
    </source>
</evidence>
<dbReference type="PRINTS" id="PR00344">
    <property type="entry name" value="BCTRLSENSOR"/>
</dbReference>
<dbReference type="InterPro" id="IPR003661">
    <property type="entry name" value="HisK_dim/P_dom"/>
</dbReference>
<keyword evidence="7" id="KW-0547">Nucleotide-binding</keyword>
<keyword evidence="11" id="KW-0902">Two-component regulatory system</keyword>
<evidence type="ECO:0000256" key="8">
    <source>
        <dbReference type="ARBA" id="ARBA00022777"/>
    </source>
</evidence>
<dbReference type="InterPro" id="IPR003018">
    <property type="entry name" value="GAF"/>
</dbReference>
<evidence type="ECO:0000256" key="6">
    <source>
        <dbReference type="ARBA" id="ARBA00022692"/>
    </source>
</evidence>
<evidence type="ECO:0000256" key="3">
    <source>
        <dbReference type="ARBA" id="ARBA00012438"/>
    </source>
</evidence>
<reference evidence="15 16" key="1">
    <citation type="submission" date="2020-10" db="EMBL/GenBank/DDBJ databases">
        <title>Connecting structure to function with the recovery of over 1000 high-quality activated sludge metagenome-assembled genomes encoding full-length rRNA genes using long-read sequencing.</title>
        <authorList>
            <person name="Singleton C.M."/>
            <person name="Petriglieri F."/>
            <person name="Kristensen J.M."/>
            <person name="Kirkegaard R.H."/>
            <person name="Michaelsen T.Y."/>
            <person name="Andersen M.H."/>
            <person name="Karst S.M."/>
            <person name="Dueholm M.S."/>
            <person name="Nielsen P.H."/>
            <person name="Albertsen M."/>
        </authorList>
    </citation>
    <scope>NUCLEOTIDE SEQUENCE [LARGE SCALE GENOMIC DNA]</scope>
    <source>
        <strain evidence="15">EsbW_18-Q3-R4-48_BATAC.463</strain>
    </source>
</reference>
<dbReference type="EMBL" id="JADJMS010000006">
    <property type="protein sequence ID" value="MBK7414094.1"/>
    <property type="molecule type" value="Genomic_DNA"/>
</dbReference>
<evidence type="ECO:0000256" key="4">
    <source>
        <dbReference type="ARBA" id="ARBA00022553"/>
    </source>
</evidence>
<evidence type="ECO:0000256" key="7">
    <source>
        <dbReference type="ARBA" id="ARBA00022741"/>
    </source>
</evidence>
<dbReference type="GO" id="GO:0000155">
    <property type="term" value="F:phosphorelay sensor kinase activity"/>
    <property type="evidence" value="ECO:0007669"/>
    <property type="project" value="InterPro"/>
</dbReference>
<dbReference type="CDD" id="cd00082">
    <property type="entry name" value="HisKA"/>
    <property type="match status" value="1"/>
</dbReference>
<evidence type="ECO:0000256" key="11">
    <source>
        <dbReference type="ARBA" id="ARBA00023012"/>
    </source>
</evidence>
<dbReference type="InterPro" id="IPR036890">
    <property type="entry name" value="HATPase_C_sf"/>
</dbReference>
<dbReference type="PROSITE" id="PS51257">
    <property type="entry name" value="PROKAR_LIPOPROTEIN"/>
    <property type="match status" value="1"/>
</dbReference>
<dbReference type="InterPro" id="IPR005467">
    <property type="entry name" value="His_kinase_dom"/>
</dbReference>
<feature type="domain" description="Histidine kinase" evidence="14">
    <location>
        <begin position="289"/>
        <end position="503"/>
    </location>
</feature>
<accession>A0A935MS36</accession>
<organism evidence="15 16">
    <name type="scientific">Candidatus Dechloromonas phosphorivorans</name>
    <dbReference type="NCBI Taxonomy" id="2899244"/>
    <lineage>
        <taxon>Bacteria</taxon>
        <taxon>Pseudomonadati</taxon>
        <taxon>Pseudomonadota</taxon>
        <taxon>Betaproteobacteria</taxon>
        <taxon>Rhodocyclales</taxon>
        <taxon>Azonexaceae</taxon>
        <taxon>Dechloromonas</taxon>
    </lineage>
</organism>
<keyword evidence="5" id="KW-0808">Transferase</keyword>
<evidence type="ECO:0000256" key="1">
    <source>
        <dbReference type="ARBA" id="ARBA00000085"/>
    </source>
</evidence>
<keyword evidence="9" id="KW-0067">ATP-binding</keyword>
<dbReference type="Proteomes" id="UP000739411">
    <property type="component" value="Unassembled WGS sequence"/>
</dbReference>
<proteinExistence type="predicted"/>
<dbReference type="InterPro" id="IPR029016">
    <property type="entry name" value="GAF-like_dom_sf"/>
</dbReference>
<evidence type="ECO:0000256" key="13">
    <source>
        <dbReference type="SAM" id="Phobius"/>
    </source>
</evidence>
<feature type="transmembrane region" description="Helical" evidence="13">
    <location>
        <begin position="44"/>
        <end position="60"/>
    </location>
</feature>
<evidence type="ECO:0000256" key="2">
    <source>
        <dbReference type="ARBA" id="ARBA00004141"/>
    </source>
</evidence>
<feature type="transmembrane region" description="Helical" evidence="13">
    <location>
        <begin position="67"/>
        <end position="84"/>
    </location>
</feature>
<dbReference type="GO" id="GO:0042802">
    <property type="term" value="F:identical protein binding"/>
    <property type="evidence" value="ECO:0007669"/>
    <property type="project" value="UniProtKB-ARBA"/>
</dbReference>
<dbReference type="InterPro" id="IPR025201">
    <property type="entry name" value="KdpD_TM"/>
</dbReference>
<dbReference type="EC" id="2.7.13.3" evidence="3"/>
<keyword evidence="10 13" id="KW-1133">Transmembrane helix</keyword>
<comment type="caution">
    <text evidence="15">The sequence shown here is derived from an EMBL/GenBank/DDBJ whole genome shotgun (WGS) entry which is preliminary data.</text>
</comment>
<keyword evidence="4" id="KW-0597">Phosphoprotein</keyword>
<dbReference type="CDD" id="cd00075">
    <property type="entry name" value="HATPase"/>
    <property type="match status" value="1"/>
</dbReference>
<keyword evidence="12 13" id="KW-0472">Membrane</keyword>
<dbReference type="Gene3D" id="3.30.565.10">
    <property type="entry name" value="Histidine kinase-like ATPase, C-terminal domain"/>
    <property type="match status" value="1"/>
</dbReference>
<comment type="catalytic activity">
    <reaction evidence="1">
        <text>ATP + protein L-histidine = ADP + protein N-phospho-L-histidine.</text>
        <dbReference type="EC" id="2.7.13.3"/>
    </reaction>
</comment>
<dbReference type="FunFam" id="3.30.565.10:FF:000042">
    <property type="entry name" value="Two-component sensor histidine kinase KdpD"/>
    <property type="match status" value="1"/>
</dbReference>
<dbReference type="Pfam" id="PF13493">
    <property type="entry name" value="DUF4118"/>
    <property type="match status" value="1"/>
</dbReference>
<feature type="transmembrane region" description="Helical" evidence="13">
    <location>
        <begin position="96"/>
        <end position="117"/>
    </location>
</feature>
<dbReference type="GO" id="GO:0005524">
    <property type="term" value="F:ATP binding"/>
    <property type="evidence" value="ECO:0007669"/>
    <property type="project" value="UniProtKB-KW"/>
</dbReference>
<dbReference type="GO" id="GO:0005886">
    <property type="term" value="C:plasma membrane"/>
    <property type="evidence" value="ECO:0007669"/>
    <property type="project" value="TreeGrafter"/>
</dbReference>
<dbReference type="InterPro" id="IPR003594">
    <property type="entry name" value="HATPase_dom"/>
</dbReference>
<dbReference type="InterPro" id="IPR004358">
    <property type="entry name" value="Sig_transdc_His_kin-like_C"/>
</dbReference>
<dbReference type="InterPro" id="IPR038318">
    <property type="entry name" value="KdpD_sf"/>
</dbReference>
<dbReference type="Gene3D" id="1.20.120.620">
    <property type="entry name" value="Backbone structure of the membrane domain of e. Coli histidine kinase receptor kdpd"/>
    <property type="match status" value="1"/>
</dbReference>
<evidence type="ECO:0000313" key="16">
    <source>
        <dbReference type="Proteomes" id="UP000739411"/>
    </source>
</evidence>
<dbReference type="InterPro" id="IPR052023">
    <property type="entry name" value="Histidine_kinase_KdpD"/>
</dbReference>
<evidence type="ECO:0000256" key="10">
    <source>
        <dbReference type="ARBA" id="ARBA00022989"/>
    </source>
</evidence>
<dbReference type="Pfam" id="PF02518">
    <property type="entry name" value="HATPase_c"/>
    <property type="match status" value="1"/>
</dbReference>
<dbReference type="Gene3D" id="1.10.287.130">
    <property type="match status" value="1"/>
</dbReference>
<name>A0A935MS36_9RHOO</name>
<dbReference type="PANTHER" id="PTHR45569:SF1">
    <property type="entry name" value="SENSOR PROTEIN KDPD"/>
    <property type="match status" value="1"/>
</dbReference>
<evidence type="ECO:0000313" key="15">
    <source>
        <dbReference type="EMBL" id="MBK7414094.1"/>
    </source>
</evidence>
<dbReference type="Pfam" id="PF13492">
    <property type="entry name" value="GAF_3"/>
    <property type="match status" value="1"/>
</dbReference>
<sequence length="512" mass="54950">MNKENSLVYQSAERFTPWQAAGITVLACSATTLLATPLLDYLDLANIVMLFLLTVLLLAVTLGRGAAVLAAVLSVLLFDIFFVPPRFSLAVSNLQYLVTFAVMLVTALITGQLAAGLKQKAREAQIREQRTQGLYEAARQLAGTLAQEQVVEIAQQFVRKELNAEALILGVNGYPLESEHGAISTACRIESHLAKVALDSGHTVRHDELSADGYASLYLPLQASMRIRGVLAVAFPANVPELLPENQALLETLASLVAIAIERLHYVDVAHTTQLDMVSERLRSSILSALSHDLRTPLTALVGLADSLSLIKPPLSTTALETAQAMHEQASRLAGLVSNLLDMARLNAGNVTLRREWQPLEEVIGSSIKLLGSALSAHPVRVALPADLPLLAFDAVLLERVFCNLLENAAKYSPDGSSVEITAELMSNFVQVRVCDHGCGFPGKNQEDLFNMFVRGEVESSKPGTGLGLAICRAIVEAHGGTVSAENRPEGGACVCFNLPRGEPPILEEEAA</sequence>
<dbReference type="SMART" id="SM00387">
    <property type="entry name" value="HATPase_c"/>
    <property type="match status" value="1"/>
</dbReference>
<dbReference type="Pfam" id="PF00512">
    <property type="entry name" value="HisKA"/>
    <property type="match status" value="1"/>
</dbReference>
<comment type="subcellular location">
    <subcellularLocation>
        <location evidence="2">Membrane</location>
        <topology evidence="2">Multi-pass membrane protein</topology>
    </subcellularLocation>
</comment>
<evidence type="ECO:0000259" key="14">
    <source>
        <dbReference type="PROSITE" id="PS50109"/>
    </source>
</evidence>
<dbReference type="AlphaFoldDB" id="A0A935MS36"/>
<dbReference type="PANTHER" id="PTHR45569">
    <property type="entry name" value="SENSOR PROTEIN KDPD"/>
    <property type="match status" value="1"/>
</dbReference>
<gene>
    <name evidence="15" type="ORF">IPJ38_02210</name>
</gene>
<keyword evidence="6 13" id="KW-0812">Transmembrane</keyword>
<feature type="transmembrane region" description="Helical" evidence="13">
    <location>
        <begin position="20"/>
        <end position="38"/>
    </location>
</feature>
<dbReference type="SMART" id="SM00388">
    <property type="entry name" value="HisKA"/>
    <property type="match status" value="1"/>
</dbReference>
<dbReference type="SUPFAM" id="SSF55781">
    <property type="entry name" value="GAF domain-like"/>
    <property type="match status" value="1"/>
</dbReference>
<dbReference type="SUPFAM" id="SSF55874">
    <property type="entry name" value="ATPase domain of HSP90 chaperone/DNA topoisomerase II/histidine kinase"/>
    <property type="match status" value="1"/>
</dbReference>
<keyword evidence="8" id="KW-0418">Kinase</keyword>
<dbReference type="InterPro" id="IPR036097">
    <property type="entry name" value="HisK_dim/P_sf"/>
</dbReference>
<evidence type="ECO:0000256" key="12">
    <source>
        <dbReference type="ARBA" id="ARBA00023136"/>
    </source>
</evidence>